<dbReference type="PROSITE" id="PS00945">
    <property type="entry name" value="CKS_2"/>
    <property type="match status" value="1"/>
</dbReference>
<dbReference type="InterPro" id="IPR036858">
    <property type="entry name" value="Cyclin-dep_kinase_reg-sub_sf"/>
</dbReference>
<dbReference type="Pfam" id="PF01111">
    <property type="entry name" value="CKS"/>
    <property type="match status" value="1"/>
</dbReference>
<evidence type="ECO:0000256" key="5">
    <source>
        <dbReference type="SAM" id="MobiDB-lite"/>
    </source>
</evidence>
<dbReference type="PRINTS" id="PR00296">
    <property type="entry name" value="CYCLINKINASE"/>
</dbReference>
<evidence type="ECO:0000313" key="7">
    <source>
        <dbReference type="Proteomes" id="UP000076722"/>
    </source>
</evidence>
<dbReference type="Proteomes" id="UP000076722">
    <property type="component" value="Unassembled WGS sequence"/>
</dbReference>
<dbReference type="Gene3D" id="3.30.170.10">
    <property type="entry name" value="Cyclin-dependent kinase, regulatory subunit"/>
    <property type="match status" value="1"/>
</dbReference>
<keyword evidence="3 4" id="KW-0131">Cell cycle</keyword>
<dbReference type="EMBL" id="KV419424">
    <property type="protein sequence ID" value="KZS90043.1"/>
    <property type="molecule type" value="Genomic_DNA"/>
</dbReference>
<reference evidence="6 7" key="1">
    <citation type="journal article" date="2016" name="Mol. Biol. Evol.">
        <title>Comparative Genomics of Early-Diverging Mushroom-Forming Fungi Provides Insights into the Origins of Lignocellulose Decay Capabilities.</title>
        <authorList>
            <person name="Nagy L.G."/>
            <person name="Riley R."/>
            <person name="Tritt A."/>
            <person name="Adam C."/>
            <person name="Daum C."/>
            <person name="Floudas D."/>
            <person name="Sun H."/>
            <person name="Yadav J.S."/>
            <person name="Pangilinan J."/>
            <person name="Larsson K.H."/>
            <person name="Matsuura K."/>
            <person name="Barry K."/>
            <person name="Labutti K."/>
            <person name="Kuo R."/>
            <person name="Ohm R.A."/>
            <person name="Bhattacharya S.S."/>
            <person name="Shirouzu T."/>
            <person name="Yoshinaga Y."/>
            <person name="Martin F.M."/>
            <person name="Grigoriev I.V."/>
            <person name="Hibbett D.S."/>
        </authorList>
    </citation>
    <scope>NUCLEOTIDE SEQUENCE [LARGE SCALE GENOMIC DNA]</scope>
    <source>
        <strain evidence="6 7">HHB9708</strain>
    </source>
</reference>
<sequence>MATKQLAKAQQVKQQGAQSQRAEKSDAEKLHEFAEKIHYSERYSDDEFEYRHVIVPKPLLKLLPKQFFSNDGSGCLRLLSEQEWRAMGISQSLGWVHYEVHAPEPHVLLFRRALDFQTPQALPVRAATRSRKP</sequence>
<feature type="region of interest" description="Disordered" evidence="5">
    <location>
        <begin position="1"/>
        <end position="27"/>
    </location>
</feature>
<dbReference type="PANTHER" id="PTHR23415">
    <property type="entry name" value="CYCLIN-DEPENDENT KINASES REGULATORY SUBUNIT/60S RIBOSOME SUBUNIT BIOGENESIS PROTEIN NIP7"/>
    <property type="match status" value="1"/>
</dbReference>
<dbReference type="GO" id="GO:0016301">
    <property type="term" value="F:kinase activity"/>
    <property type="evidence" value="ECO:0007669"/>
    <property type="project" value="UniProtKB-KW"/>
</dbReference>
<evidence type="ECO:0000256" key="3">
    <source>
        <dbReference type="ARBA" id="ARBA00023306"/>
    </source>
</evidence>
<dbReference type="SMART" id="SM01084">
    <property type="entry name" value="CKS"/>
    <property type="match status" value="1"/>
</dbReference>
<evidence type="ECO:0000256" key="1">
    <source>
        <dbReference type="ARBA" id="ARBA00007782"/>
    </source>
</evidence>
<protein>
    <recommendedName>
        <fullName evidence="4">Cyclin-dependent kinases regulatory subunit</fullName>
    </recommendedName>
</protein>
<gene>
    <name evidence="6" type="ORF">SISNIDRAFT_458379</name>
</gene>
<dbReference type="PROSITE" id="PS00944">
    <property type="entry name" value="CKS_1"/>
    <property type="match status" value="1"/>
</dbReference>
<evidence type="ECO:0000256" key="2">
    <source>
        <dbReference type="ARBA" id="ARBA00022618"/>
    </source>
</evidence>
<keyword evidence="6" id="KW-0808">Transferase</keyword>
<dbReference type="GO" id="GO:0016538">
    <property type="term" value="F:cyclin-dependent protein serine/threonine kinase regulator activity"/>
    <property type="evidence" value="ECO:0007669"/>
    <property type="project" value="InterPro"/>
</dbReference>
<comment type="function">
    <text evidence="4">Binds to the catalytic subunit of the cyclin dependent kinases and is essential for their biological function.</text>
</comment>
<evidence type="ECO:0000313" key="6">
    <source>
        <dbReference type="EMBL" id="KZS90043.1"/>
    </source>
</evidence>
<dbReference type="OrthoDB" id="440676at2759"/>
<keyword evidence="2 4" id="KW-0132">Cell division</keyword>
<dbReference type="AlphaFoldDB" id="A0A164QWX1"/>
<feature type="compositionally biased region" description="Low complexity" evidence="5">
    <location>
        <begin position="1"/>
        <end position="20"/>
    </location>
</feature>
<organism evidence="6 7">
    <name type="scientific">Sistotremastrum niveocremeum HHB9708</name>
    <dbReference type="NCBI Taxonomy" id="1314777"/>
    <lineage>
        <taxon>Eukaryota</taxon>
        <taxon>Fungi</taxon>
        <taxon>Dikarya</taxon>
        <taxon>Basidiomycota</taxon>
        <taxon>Agaricomycotina</taxon>
        <taxon>Agaricomycetes</taxon>
        <taxon>Sistotremastrales</taxon>
        <taxon>Sistotremastraceae</taxon>
        <taxon>Sertulicium</taxon>
        <taxon>Sertulicium niveocremeum</taxon>
    </lineage>
</organism>
<name>A0A164QWX1_9AGAM</name>
<proteinExistence type="inferred from homology"/>
<evidence type="ECO:0000256" key="4">
    <source>
        <dbReference type="RuleBase" id="RU311113"/>
    </source>
</evidence>
<dbReference type="GO" id="GO:0051301">
    <property type="term" value="P:cell division"/>
    <property type="evidence" value="ECO:0007669"/>
    <property type="project" value="UniProtKB-UniRule"/>
</dbReference>
<accession>A0A164QWX1</accession>
<dbReference type="InterPro" id="IPR000789">
    <property type="entry name" value="Cyclin-dep_kinase_reg-sub"/>
</dbReference>
<keyword evidence="6" id="KW-0418">Kinase</keyword>
<comment type="similarity">
    <text evidence="1 4">Belongs to the CKS family.</text>
</comment>
<dbReference type="SUPFAM" id="SSF55637">
    <property type="entry name" value="Cell cycle regulatory proteins"/>
    <property type="match status" value="1"/>
</dbReference>
<keyword evidence="7" id="KW-1185">Reference proteome</keyword>
<dbReference type="STRING" id="1314777.A0A164QWX1"/>